<dbReference type="PANTHER" id="PTHR43528">
    <property type="entry name" value="ALPHA-KETOGLUTARATE PERMEASE"/>
    <property type="match status" value="1"/>
</dbReference>
<dbReference type="Gene3D" id="1.20.1250.20">
    <property type="entry name" value="MFS general substrate transporter like domains"/>
    <property type="match status" value="2"/>
</dbReference>
<dbReference type="GO" id="GO:0005886">
    <property type="term" value="C:plasma membrane"/>
    <property type="evidence" value="ECO:0007669"/>
    <property type="project" value="UniProtKB-SubCell"/>
</dbReference>
<reference evidence="10" key="1">
    <citation type="submission" date="2015-11" db="EMBL/GenBank/DDBJ databases">
        <authorList>
            <person name="Zhang Y."/>
            <person name="Guo Z."/>
        </authorList>
    </citation>
    <scope>NUCLEOTIDE SEQUENCE</scope>
    <source>
        <strain evidence="10">BN30871</strain>
    </source>
</reference>
<feature type="transmembrane region" description="Helical" evidence="8">
    <location>
        <begin position="358"/>
        <end position="381"/>
    </location>
</feature>
<keyword evidence="6 8" id="KW-1133">Transmembrane helix</keyword>
<dbReference type="AlphaFoldDB" id="A0A0S4XM59"/>
<evidence type="ECO:0000256" key="8">
    <source>
        <dbReference type="SAM" id="Phobius"/>
    </source>
</evidence>
<dbReference type="PANTHER" id="PTHR43528:SF1">
    <property type="entry name" value="ALPHA-KETOGLUTARATE PERMEASE"/>
    <property type="match status" value="1"/>
</dbReference>
<evidence type="ECO:0000256" key="6">
    <source>
        <dbReference type="ARBA" id="ARBA00022989"/>
    </source>
</evidence>
<feature type="domain" description="Major facilitator superfamily (MFS) profile" evidence="9">
    <location>
        <begin position="10"/>
        <end position="409"/>
    </location>
</feature>
<keyword evidence="3" id="KW-1003">Cell membrane</keyword>
<comment type="subcellular location">
    <subcellularLocation>
        <location evidence="1">Cell membrane</location>
        <topology evidence="1">Multi-pass membrane protein</topology>
    </subcellularLocation>
</comment>
<feature type="transmembrane region" description="Helical" evidence="8">
    <location>
        <begin position="229"/>
        <end position="251"/>
    </location>
</feature>
<dbReference type="InterPro" id="IPR036259">
    <property type="entry name" value="MFS_trans_sf"/>
</dbReference>
<keyword evidence="4 8" id="KW-0812">Transmembrane</keyword>
<feature type="transmembrane region" description="Helical" evidence="8">
    <location>
        <begin position="320"/>
        <end position="346"/>
    </location>
</feature>
<proteinExistence type="predicted"/>
<feature type="transmembrane region" description="Helical" evidence="8">
    <location>
        <begin position="81"/>
        <end position="100"/>
    </location>
</feature>
<name>A0A0S4XM59_9BACT</name>
<keyword evidence="2" id="KW-0813">Transport</keyword>
<evidence type="ECO:0000256" key="5">
    <source>
        <dbReference type="ARBA" id="ARBA00022847"/>
    </source>
</evidence>
<evidence type="ECO:0000256" key="4">
    <source>
        <dbReference type="ARBA" id="ARBA00022692"/>
    </source>
</evidence>
<feature type="transmembrane region" description="Helical" evidence="8">
    <location>
        <begin position="271"/>
        <end position="289"/>
    </location>
</feature>
<feature type="transmembrane region" description="Helical" evidence="8">
    <location>
        <begin position="147"/>
        <end position="175"/>
    </location>
</feature>
<evidence type="ECO:0000256" key="1">
    <source>
        <dbReference type="ARBA" id="ARBA00004651"/>
    </source>
</evidence>
<sequence>MLKHKAKWRIIAAGIIGNVIEYYDFALIGFLATVMGQLFFPSNDPFISILGSLGAFAAGMVMRPIGAIFFGHIGDKVNRKYALFGSLAMMAFPTFFIGFLPTYAQVGILAPILLVILRMIQGFSVGGEYSSSIVYLIEESPKENQNLYGSFVSLGAKLGMAIGSAVCTLLLFMYGEQEMVSWAWRVPFLFSIVLTIIGFMLRKNLESGYEAIESKEIPLFEIMKNYRSLFWYFLIMASAIWIFYYTLFIYLPLWLETYGGLTKEVASRLNTFSIALGVVLIPLMAMIADKIGSKKVIHISFLFTFVLIIPLFWLMSKGDIIMSSVAIFVMTILLCSAQAPIFALCVNAIDKHGYRASFTALILGIASGIVGGTTPAIMATLTKITSLFFAPALLIMSAISLYFFYAIKNIKF</sequence>
<gene>
    <name evidence="10" type="ORF">BN3087_150046</name>
</gene>
<feature type="transmembrane region" description="Helical" evidence="8">
    <location>
        <begin position="106"/>
        <end position="126"/>
    </location>
</feature>
<evidence type="ECO:0000256" key="3">
    <source>
        <dbReference type="ARBA" id="ARBA00022475"/>
    </source>
</evidence>
<feature type="transmembrane region" description="Helical" evidence="8">
    <location>
        <begin position="46"/>
        <end position="69"/>
    </location>
</feature>
<dbReference type="Pfam" id="PF07690">
    <property type="entry name" value="MFS_1"/>
    <property type="match status" value="1"/>
</dbReference>
<evidence type="ECO:0000256" key="2">
    <source>
        <dbReference type="ARBA" id="ARBA00022448"/>
    </source>
</evidence>
<dbReference type="GO" id="GO:0015293">
    <property type="term" value="F:symporter activity"/>
    <property type="evidence" value="ECO:0007669"/>
    <property type="project" value="UniProtKB-KW"/>
</dbReference>
<evidence type="ECO:0000256" key="7">
    <source>
        <dbReference type="ARBA" id="ARBA00023136"/>
    </source>
</evidence>
<feature type="transmembrane region" description="Helical" evidence="8">
    <location>
        <begin position="21"/>
        <end position="40"/>
    </location>
</feature>
<organism evidence="10">
    <name type="scientific">Sulfurovum sp. enrichment culture clone C5</name>
    <dbReference type="NCBI Taxonomy" id="497650"/>
    <lineage>
        <taxon>Bacteria</taxon>
        <taxon>Pseudomonadati</taxon>
        <taxon>Campylobacterota</taxon>
        <taxon>Epsilonproteobacteria</taxon>
        <taxon>Campylobacterales</taxon>
        <taxon>Sulfurovaceae</taxon>
        <taxon>Sulfurovum</taxon>
        <taxon>environmental samples</taxon>
    </lineage>
</organism>
<feature type="transmembrane region" description="Helical" evidence="8">
    <location>
        <begin position="296"/>
        <end position="314"/>
    </location>
</feature>
<protein>
    <submittedName>
        <fullName evidence="10">Major facilitator superfamily MFS_1</fullName>
    </submittedName>
</protein>
<keyword evidence="5" id="KW-0769">Symport</keyword>
<dbReference type="EMBL" id="FAXN01000013">
    <property type="protein sequence ID" value="CUV65029.1"/>
    <property type="molecule type" value="Genomic_DNA"/>
</dbReference>
<feature type="transmembrane region" description="Helical" evidence="8">
    <location>
        <begin position="181"/>
        <end position="201"/>
    </location>
</feature>
<accession>A0A0S4XM59</accession>
<feature type="transmembrane region" description="Helical" evidence="8">
    <location>
        <begin position="387"/>
        <end position="407"/>
    </location>
</feature>
<dbReference type="SUPFAM" id="SSF103473">
    <property type="entry name" value="MFS general substrate transporter"/>
    <property type="match status" value="1"/>
</dbReference>
<evidence type="ECO:0000313" key="10">
    <source>
        <dbReference type="EMBL" id="CUV65029.1"/>
    </source>
</evidence>
<dbReference type="InterPro" id="IPR020846">
    <property type="entry name" value="MFS_dom"/>
</dbReference>
<dbReference type="InterPro" id="IPR051084">
    <property type="entry name" value="H+-coupled_symporters"/>
</dbReference>
<dbReference type="InterPro" id="IPR011701">
    <property type="entry name" value="MFS"/>
</dbReference>
<evidence type="ECO:0000259" key="9">
    <source>
        <dbReference type="PROSITE" id="PS50850"/>
    </source>
</evidence>
<keyword evidence="7 8" id="KW-0472">Membrane</keyword>
<dbReference type="PROSITE" id="PS50850">
    <property type="entry name" value="MFS"/>
    <property type="match status" value="1"/>
</dbReference>